<dbReference type="PROSITE" id="PS51034">
    <property type="entry name" value="ZP_2"/>
    <property type="match status" value="1"/>
</dbReference>
<organism evidence="2 3">
    <name type="scientific">Scophthalmus maximus</name>
    <name type="common">Turbot</name>
    <name type="synonym">Psetta maxima</name>
    <dbReference type="NCBI Taxonomy" id="52904"/>
    <lineage>
        <taxon>Eukaryota</taxon>
        <taxon>Metazoa</taxon>
        <taxon>Chordata</taxon>
        <taxon>Craniata</taxon>
        <taxon>Vertebrata</taxon>
        <taxon>Euteleostomi</taxon>
        <taxon>Actinopterygii</taxon>
        <taxon>Neopterygii</taxon>
        <taxon>Teleostei</taxon>
        <taxon>Neoteleostei</taxon>
        <taxon>Acanthomorphata</taxon>
        <taxon>Carangaria</taxon>
        <taxon>Pleuronectiformes</taxon>
        <taxon>Pleuronectoidei</taxon>
        <taxon>Scophthalmidae</taxon>
        <taxon>Scophthalmus</taxon>
    </lineage>
</organism>
<dbReference type="InterPro" id="IPR001507">
    <property type="entry name" value="ZP_dom"/>
</dbReference>
<dbReference type="GO" id="GO:0035803">
    <property type="term" value="P:egg coat formation"/>
    <property type="evidence" value="ECO:0007669"/>
    <property type="project" value="TreeGrafter"/>
</dbReference>
<evidence type="ECO:0000313" key="2">
    <source>
        <dbReference type="EMBL" id="AWP00847.1"/>
    </source>
</evidence>
<sequence>MWTHQSAVWRARLRTRFSTPDCHDVNDTSSPMDMATLRQHTTLVSRVMVALSLSAVSFAERTRESAGPEMLCGDVEVRITVPRRFLEERRIPFEPARLRLGAHSTPEKSCAPKGHVAGGAAMVIVAGLQQCGTESNVRGEWLVYSNQLLLFPAVVPTSSASVIVRGATTVIPVECHYSRKQTVNAKPLTPTWQPMTSTVSVFGLLHFSLHTMAGETTLSLNLHCFLGLPAGGSSVFGGQCGGPTAPSTHCVCGLLCCYTDARPSLLAKLQVYHQTWVSCGQCITEVFIEISP</sequence>
<dbReference type="PANTHER" id="PTHR11576">
    <property type="entry name" value="ZONA PELLUCIDA SPERM-BINDING PROTEIN 3"/>
    <property type="match status" value="1"/>
</dbReference>
<keyword evidence="3" id="KW-1185">Reference proteome</keyword>
<proteinExistence type="predicted"/>
<dbReference type="GO" id="GO:0032190">
    <property type="term" value="F:acrosin binding"/>
    <property type="evidence" value="ECO:0007669"/>
    <property type="project" value="TreeGrafter"/>
</dbReference>
<dbReference type="InterPro" id="IPR055356">
    <property type="entry name" value="ZP-N"/>
</dbReference>
<dbReference type="PANTHER" id="PTHR11576:SF2">
    <property type="entry name" value="ZONA PELLUCIDA SPERM-BINDING PROTEIN 3"/>
    <property type="match status" value="1"/>
</dbReference>
<evidence type="ECO:0000313" key="3">
    <source>
        <dbReference type="Proteomes" id="UP000246464"/>
    </source>
</evidence>
<dbReference type="GO" id="GO:0007339">
    <property type="term" value="P:binding of sperm to zona pellucida"/>
    <property type="evidence" value="ECO:0007669"/>
    <property type="project" value="TreeGrafter"/>
</dbReference>
<dbReference type="Pfam" id="PF23344">
    <property type="entry name" value="ZP-N"/>
    <property type="match status" value="1"/>
</dbReference>
<reference evidence="2 3" key="1">
    <citation type="submission" date="2017-12" db="EMBL/GenBank/DDBJ databases">
        <title>Integrating genomic resources of turbot (Scophthalmus maximus) in depth evaluation of genetic and physical mapping variation across individuals.</title>
        <authorList>
            <person name="Martinez P."/>
        </authorList>
    </citation>
    <scope>NUCLEOTIDE SEQUENCE [LARGE SCALE GENOMIC DNA]</scope>
</reference>
<dbReference type="GO" id="GO:0031012">
    <property type="term" value="C:extracellular matrix"/>
    <property type="evidence" value="ECO:0007669"/>
    <property type="project" value="TreeGrafter"/>
</dbReference>
<dbReference type="Proteomes" id="UP000246464">
    <property type="component" value="Chromosome 4"/>
</dbReference>
<protein>
    <submittedName>
        <fullName evidence="2">Putative zona pellucida sperm-binding protein 3-like isoform 7</fullName>
    </submittedName>
</protein>
<gene>
    <name evidence="2" type="ORF">SMAX5B_012873</name>
</gene>
<evidence type="ECO:0000259" key="1">
    <source>
        <dbReference type="PROSITE" id="PS51034"/>
    </source>
</evidence>
<dbReference type="Gene3D" id="2.60.40.3210">
    <property type="entry name" value="Zona pellucida, ZP-N domain"/>
    <property type="match status" value="1"/>
</dbReference>
<dbReference type="AlphaFoldDB" id="A0A2U9BA68"/>
<feature type="domain" description="ZP" evidence="1">
    <location>
        <begin position="71"/>
        <end position="292"/>
    </location>
</feature>
<dbReference type="EMBL" id="CP026246">
    <property type="protein sequence ID" value="AWP00847.1"/>
    <property type="molecule type" value="Genomic_DNA"/>
</dbReference>
<accession>A0A2U9BA68</accession>
<name>A0A2U9BA68_SCOMX</name>
<dbReference type="GO" id="GO:2000344">
    <property type="term" value="P:positive regulation of acrosome reaction"/>
    <property type="evidence" value="ECO:0007669"/>
    <property type="project" value="TreeGrafter"/>
</dbReference>